<protein>
    <recommendedName>
        <fullName evidence="3">CARDB domain-containing protein</fullName>
    </recommendedName>
</protein>
<accession>A0A7C4D8P0</accession>
<dbReference type="EMBL" id="DTBE01000053">
    <property type="protein sequence ID" value="HGQ59451.1"/>
    <property type="molecule type" value="Genomic_DNA"/>
</dbReference>
<name>A0A7C4D8P0_STAMA</name>
<evidence type="ECO:0000313" key="1">
    <source>
        <dbReference type="EMBL" id="HGM58852.1"/>
    </source>
</evidence>
<evidence type="ECO:0000313" key="2">
    <source>
        <dbReference type="EMBL" id="HGQ59451.1"/>
    </source>
</evidence>
<gene>
    <name evidence="2" type="ORF">ENU09_01835</name>
    <name evidence="1" type="ORF">ENU14_04630</name>
</gene>
<proteinExistence type="predicted"/>
<organism evidence="1">
    <name type="scientific">Staphylothermus marinus</name>
    <dbReference type="NCBI Taxonomy" id="2280"/>
    <lineage>
        <taxon>Archaea</taxon>
        <taxon>Thermoproteota</taxon>
        <taxon>Thermoprotei</taxon>
        <taxon>Desulfurococcales</taxon>
        <taxon>Desulfurococcaceae</taxon>
        <taxon>Staphylothermus</taxon>
    </lineage>
</organism>
<comment type="caution">
    <text evidence="1">The sequence shown here is derived from an EMBL/GenBank/DDBJ whole genome shotgun (WGS) entry which is preliminary data.</text>
</comment>
<sequence>MVQGYLTKILDGKFSGSFYFKTLSTHISLDGLTIGRDTVPIDLPKPIGEDLESAILEIAVLSPTNRIDWRVRVNGINVIKEFKPFSTIRIGNVFFTKHVYDVTWLLKTPDSLGRRCVNVTFRREGGDPFVVKQVSLGLIYGSPDSHSEIEYYTGSLGLEPGEKMVINTSGINDSYIDTSLYLPSKQATVKIRSRGLEETISNALEVFNLTRRIENPVTQFEFEHVETRETYNPKSVVISNFVIYKTTIPKPLIVFEKIEYDKGFLTIRIRNAGESKPEQLVLTIISRGNTLLTKKIPLLKPGEQYEEKCKLNLPAGENDLIIRTIWRKVCSLEHNERRVKIVLT</sequence>
<dbReference type="AlphaFoldDB" id="A0A7C4D8P0"/>
<evidence type="ECO:0008006" key="3">
    <source>
        <dbReference type="Google" id="ProtNLM"/>
    </source>
</evidence>
<reference evidence="1" key="1">
    <citation type="journal article" date="2020" name="mSystems">
        <title>Genome- and Community-Level Interaction Insights into Carbon Utilization and Element Cycling Functions of Hydrothermarchaeota in Hydrothermal Sediment.</title>
        <authorList>
            <person name="Zhou Z."/>
            <person name="Liu Y."/>
            <person name="Xu W."/>
            <person name="Pan J."/>
            <person name="Luo Z.H."/>
            <person name="Li M."/>
        </authorList>
    </citation>
    <scope>NUCLEOTIDE SEQUENCE [LARGE SCALE GENOMIC DNA]</scope>
    <source>
        <strain evidence="2">SpSt-638</strain>
        <strain evidence="1">SpSt-642</strain>
    </source>
</reference>
<dbReference type="EMBL" id="DTBJ01000034">
    <property type="protein sequence ID" value="HGM58852.1"/>
    <property type="molecule type" value="Genomic_DNA"/>
</dbReference>